<feature type="compositionally biased region" description="Basic residues" evidence="17">
    <location>
        <begin position="694"/>
        <end position="705"/>
    </location>
</feature>
<keyword evidence="6" id="KW-0677">Repeat</keyword>
<dbReference type="GO" id="GO:0008380">
    <property type="term" value="P:RNA splicing"/>
    <property type="evidence" value="ECO:0007669"/>
    <property type="project" value="UniProtKB-KW"/>
</dbReference>
<dbReference type="CDD" id="cd12413">
    <property type="entry name" value="RRM1_RBM28_like"/>
    <property type="match status" value="1"/>
</dbReference>
<evidence type="ECO:0000256" key="5">
    <source>
        <dbReference type="ARBA" id="ARBA00022728"/>
    </source>
</evidence>
<evidence type="ECO:0000256" key="9">
    <source>
        <dbReference type="ARBA" id="ARBA00022990"/>
    </source>
</evidence>
<feature type="compositionally biased region" description="Acidic residues" evidence="17">
    <location>
        <begin position="247"/>
        <end position="312"/>
    </location>
</feature>
<evidence type="ECO:0000256" key="8">
    <source>
        <dbReference type="ARBA" id="ARBA00022884"/>
    </source>
</evidence>
<accession>A0A3B3UJ83</accession>
<dbReference type="FunFam" id="3.30.70.330:FF:000315">
    <property type="entry name" value="RNA-binding motif protein 28"/>
    <property type="match status" value="1"/>
</dbReference>
<evidence type="ECO:0000256" key="2">
    <source>
        <dbReference type="ARBA" id="ARBA00022499"/>
    </source>
</evidence>
<dbReference type="Pfam" id="PF00076">
    <property type="entry name" value="RRM_1"/>
    <property type="match status" value="3"/>
</dbReference>
<evidence type="ECO:0000256" key="11">
    <source>
        <dbReference type="ARBA" id="ARBA00023242"/>
    </source>
</evidence>
<evidence type="ECO:0000256" key="6">
    <source>
        <dbReference type="ARBA" id="ARBA00022737"/>
    </source>
</evidence>
<keyword evidence="2" id="KW-1017">Isopeptide bond</keyword>
<keyword evidence="5" id="KW-0747">Spliceosome</keyword>
<evidence type="ECO:0000256" key="17">
    <source>
        <dbReference type="SAM" id="MobiDB-lite"/>
    </source>
</evidence>
<dbReference type="Proteomes" id="UP000261500">
    <property type="component" value="Unplaced"/>
</dbReference>
<evidence type="ECO:0000256" key="14">
    <source>
        <dbReference type="ARBA" id="ARBA00067877"/>
    </source>
</evidence>
<proteinExistence type="predicted"/>
<dbReference type="InterPro" id="IPR000504">
    <property type="entry name" value="RRM_dom"/>
</dbReference>
<feature type="compositionally biased region" description="Basic and acidic residues" evidence="17">
    <location>
        <begin position="206"/>
        <end position="230"/>
    </location>
</feature>
<comment type="function">
    <text evidence="12">Nucleolar component of the spliceosomal ribonucleoprotein complexes.</text>
</comment>
<dbReference type="Gene3D" id="3.30.70.330">
    <property type="match status" value="4"/>
</dbReference>
<dbReference type="GO" id="GO:0003729">
    <property type="term" value="F:mRNA binding"/>
    <property type="evidence" value="ECO:0007669"/>
    <property type="project" value="TreeGrafter"/>
</dbReference>
<feature type="compositionally biased region" description="Basic and acidic residues" evidence="17">
    <location>
        <begin position="86"/>
        <end position="106"/>
    </location>
</feature>
<feature type="domain" description="RRM" evidence="18">
    <location>
        <begin position="114"/>
        <end position="191"/>
    </location>
</feature>
<keyword evidence="4" id="KW-0507">mRNA processing</keyword>
<dbReference type="FunFam" id="3.30.70.330:FF:000340">
    <property type="entry name" value="RNA-binding motif protein 28"/>
    <property type="match status" value="1"/>
</dbReference>
<keyword evidence="7" id="KW-0832">Ubl conjugation</keyword>
<keyword evidence="8 16" id="KW-0694">RNA-binding</keyword>
<feature type="domain" description="RRM" evidence="18">
    <location>
        <begin position="4"/>
        <end position="80"/>
    </location>
</feature>
<comment type="subunit">
    <text evidence="13">Interacts with U1, U2, U4, U5, and U6 spliceosomal small nuclear RNAs (snRNAs).</text>
</comment>
<evidence type="ECO:0000313" key="19">
    <source>
        <dbReference type="Ensembl" id="ENSPLAP00000012709.1"/>
    </source>
</evidence>
<feature type="region of interest" description="Disordered" evidence="17">
    <location>
        <begin position="203"/>
        <end position="327"/>
    </location>
</feature>
<feature type="compositionally biased region" description="Polar residues" evidence="17">
    <location>
        <begin position="641"/>
        <end position="650"/>
    </location>
</feature>
<dbReference type="InterPro" id="IPR012677">
    <property type="entry name" value="Nucleotide-bd_a/b_plait_sf"/>
</dbReference>
<evidence type="ECO:0000256" key="15">
    <source>
        <dbReference type="ARBA" id="ARBA00075702"/>
    </source>
</evidence>
<feature type="region of interest" description="Disordered" evidence="17">
    <location>
        <begin position="589"/>
        <end position="730"/>
    </location>
</feature>
<dbReference type="FunFam" id="3.30.70.330:FF:000182">
    <property type="entry name" value="RNA-binding motif protein 28"/>
    <property type="match status" value="1"/>
</dbReference>
<sequence length="788" mass="89068">MPAVTIFVASLPESATNERLEEIFSEIGPVKQCFVVREKGAEKCRGFGFVTYSMEEDAKRALKEIKEYDGKKLSLSVAKKKSINKKKTEKEEASETSQHEQETTEVKKRISKQARLVIRNLSFKCTEQELKETFEKFGTVMEASIPLKPDGKMRGFAFVQFKNMSGATKALQALNLKEIKGRQVAVDWAVPKENYIAAQQSLKGTKVADEADPKAGSEPEDEEKKRETAVKKKSGLKANAQQVEDLQSSDEDDIEEEDDDDAEEEEDDEEEDEIKEENNSDGDGDDDDDDDDGGIDSDEDYSDSDDEEEEEISPAQKQKPKKHLPSDVNEGRTVFIRNLSFDTEEEGLEEVLLQFGEVNYVKVVLHPETQHSKGLAFAQFKTKEAADSCIAAAQDETESGGIRADGRKLMIVKAVSREDALKLKVDKKKVETGSRNLYLAREGLIRAGTKAAEGVSEADMAKRVRFEEVKRAKLRDIGVFVSKNRLCIHNLPKSVDDKKLKAMCLKGLQGTKGVRITECRVMYDRKPEKGGVKGQSLGYGFVQFRDHELALATLRYLNNNPDIFGPHKRPIVEFSLEDSRKLKLKEMRKQRNKDFIQNRPVKGELKKPQTGSDIKKTKKDGNKGQSSSHLTGKEKADTGEGQKQNFSGFQTKPEIEHVDLQNGKKRKKVLPFPSHRGPKIRMRDKDKQQVPPPKKTKPGSKRNKRQTQQFEKPNQAKKQFKSATKQFKRKDGDRFDSLVEQYKRKLLGGDKNASIKRISSHQLLLRLRRRLLIKSTPIPASQEVCQVE</sequence>
<keyword evidence="9" id="KW-0007">Acetylation</keyword>
<protein>
    <recommendedName>
        <fullName evidence="14">RNA-binding protein 28</fullName>
    </recommendedName>
    <alternativeName>
        <fullName evidence="15">RNA-binding motif protein 28</fullName>
    </alternativeName>
</protein>
<name>A0A3B3UJ83_9TELE</name>
<dbReference type="CDD" id="cd12415">
    <property type="entry name" value="RRM3_RBM28_like"/>
    <property type="match status" value="1"/>
</dbReference>
<evidence type="ECO:0000256" key="16">
    <source>
        <dbReference type="PROSITE-ProRule" id="PRU00176"/>
    </source>
</evidence>
<evidence type="ECO:0000313" key="20">
    <source>
        <dbReference type="Proteomes" id="UP000261500"/>
    </source>
</evidence>
<evidence type="ECO:0000256" key="4">
    <source>
        <dbReference type="ARBA" id="ARBA00022664"/>
    </source>
</evidence>
<comment type="subcellular location">
    <subcellularLocation>
        <location evidence="1">Nucleus</location>
        <location evidence="1">Nucleolus</location>
    </subcellularLocation>
</comment>
<evidence type="ECO:0000256" key="7">
    <source>
        <dbReference type="ARBA" id="ARBA00022843"/>
    </source>
</evidence>
<dbReference type="InterPro" id="IPR035979">
    <property type="entry name" value="RBD_domain_sf"/>
</dbReference>
<dbReference type="PANTHER" id="PTHR48039:SF5">
    <property type="entry name" value="RNA-BINDING PROTEIN 28"/>
    <property type="match status" value="1"/>
</dbReference>
<dbReference type="AlphaFoldDB" id="A0A3B3UJ83"/>
<feature type="domain" description="RRM" evidence="18">
    <location>
        <begin position="332"/>
        <end position="416"/>
    </location>
</feature>
<dbReference type="PROSITE" id="PS50102">
    <property type="entry name" value="RRM"/>
    <property type="match status" value="4"/>
</dbReference>
<organism evidence="19 20">
    <name type="scientific">Poecilia latipinna</name>
    <name type="common">sailfin molly</name>
    <dbReference type="NCBI Taxonomy" id="48699"/>
    <lineage>
        <taxon>Eukaryota</taxon>
        <taxon>Metazoa</taxon>
        <taxon>Chordata</taxon>
        <taxon>Craniata</taxon>
        <taxon>Vertebrata</taxon>
        <taxon>Euteleostomi</taxon>
        <taxon>Actinopterygii</taxon>
        <taxon>Neopterygii</taxon>
        <taxon>Teleostei</taxon>
        <taxon>Neoteleostei</taxon>
        <taxon>Acanthomorphata</taxon>
        <taxon>Ovalentaria</taxon>
        <taxon>Atherinomorphae</taxon>
        <taxon>Cyprinodontiformes</taxon>
        <taxon>Poeciliidae</taxon>
        <taxon>Poeciliinae</taxon>
        <taxon>Poecilia</taxon>
    </lineage>
</organism>
<keyword evidence="11" id="KW-0539">Nucleus</keyword>
<dbReference type="CDD" id="cd12416">
    <property type="entry name" value="RRM4_RBM28_like"/>
    <property type="match status" value="1"/>
</dbReference>
<dbReference type="GO" id="GO:0005730">
    <property type="term" value="C:nucleolus"/>
    <property type="evidence" value="ECO:0007669"/>
    <property type="project" value="UniProtKB-SubCell"/>
</dbReference>
<reference evidence="19" key="1">
    <citation type="submission" date="2025-08" db="UniProtKB">
        <authorList>
            <consortium name="Ensembl"/>
        </authorList>
    </citation>
    <scope>IDENTIFICATION</scope>
</reference>
<evidence type="ECO:0000259" key="18">
    <source>
        <dbReference type="PROSITE" id="PS50102"/>
    </source>
</evidence>
<feature type="compositionally biased region" description="Basic and acidic residues" evidence="17">
    <location>
        <begin position="589"/>
        <end position="622"/>
    </location>
</feature>
<feature type="compositionally biased region" description="Basic and acidic residues" evidence="17">
    <location>
        <begin position="631"/>
        <end position="640"/>
    </location>
</feature>
<feature type="domain" description="RRM" evidence="18">
    <location>
        <begin position="484"/>
        <end position="589"/>
    </location>
</feature>
<keyword evidence="10" id="KW-0508">mRNA splicing</keyword>
<evidence type="ECO:0000256" key="13">
    <source>
        <dbReference type="ARBA" id="ARBA00062033"/>
    </source>
</evidence>
<dbReference type="Ensembl" id="ENSPLAT00000020477.1">
    <property type="protein sequence ID" value="ENSPLAP00000012709.1"/>
    <property type="gene ID" value="ENSPLAG00000016078.1"/>
</dbReference>
<feature type="region of interest" description="Disordered" evidence="17">
    <location>
        <begin position="84"/>
        <end position="106"/>
    </location>
</feature>
<dbReference type="SUPFAM" id="SSF54928">
    <property type="entry name" value="RNA-binding domain, RBD"/>
    <property type="match status" value="4"/>
</dbReference>
<dbReference type="SMART" id="SM00360">
    <property type="entry name" value="RRM"/>
    <property type="match status" value="4"/>
</dbReference>
<dbReference type="InterPro" id="IPR051945">
    <property type="entry name" value="RRM_MRD1_RNA_proc_ribogen"/>
</dbReference>
<keyword evidence="20" id="KW-1185">Reference proteome</keyword>
<dbReference type="PANTHER" id="PTHR48039">
    <property type="entry name" value="RNA-BINDING MOTIF PROTEIN 14B"/>
    <property type="match status" value="1"/>
</dbReference>
<dbReference type="GO" id="GO:0006397">
    <property type="term" value="P:mRNA processing"/>
    <property type="evidence" value="ECO:0007669"/>
    <property type="project" value="UniProtKB-KW"/>
</dbReference>
<evidence type="ECO:0000256" key="10">
    <source>
        <dbReference type="ARBA" id="ARBA00023187"/>
    </source>
</evidence>
<dbReference type="GeneTree" id="ENSGT00550000074976"/>
<evidence type="ECO:0000256" key="12">
    <source>
        <dbReference type="ARBA" id="ARBA00053567"/>
    </source>
</evidence>
<dbReference type="STRING" id="48699.ENSPLAP00000012709"/>
<keyword evidence="3" id="KW-0597">Phosphoprotein</keyword>
<evidence type="ECO:0000256" key="3">
    <source>
        <dbReference type="ARBA" id="ARBA00022553"/>
    </source>
</evidence>
<reference evidence="19" key="2">
    <citation type="submission" date="2025-09" db="UniProtKB">
        <authorList>
            <consortium name="Ensembl"/>
        </authorList>
    </citation>
    <scope>IDENTIFICATION</scope>
</reference>
<evidence type="ECO:0000256" key="1">
    <source>
        <dbReference type="ARBA" id="ARBA00004604"/>
    </source>
</evidence>
<dbReference type="GO" id="GO:0005681">
    <property type="term" value="C:spliceosomal complex"/>
    <property type="evidence" value="ECO:0007669"/>
    <property type="project" value="UniProtKB-KW"/>
</dbReference>
<dbReference type="CDD" id="cd12414">
    <property type="entry name" value="RRM2_RBM28_like"/>
    <property type="match status" value="1"/>
</dbReference>